<dbReference type="EMBL" id="RBLC01000001">
    <property type="protein sequence ID" value="RKS25281.1"/>
    <property type="molecule type" value="Genomic_DNA"/>
</dbReference>
<reference evidence="1 2" key="1">
    <citation type="submission" date="2018-10" db="EMBL/GenBank/DDBJ databases">
        <title>Genomic Encyclopedia of Archaeal and Bacterial Type Strains, Phase II (KMG-II): from individual species to whole genera.</title>
        <authorList>
            <person name="Goeker M."/>
        </authorList>
    </citation>
    <scope>NUCLEOTIDE SEQUENCE [LARGE SCALE GENOMIC DNA]</scope>
    <source>
        <strain evidence="1 2">DSM 29537</strain>
    </source>
</reference>
<evidence type="ECO:0000313" key="2">
    <source>
        <dbReference type="Proteomes" id="UP000277579"/>
    </source>
</evidence>
<comment type="caution">
    <text evidence="1">The sequence shown here is derived from an EMBL/GenBank/DDBJ whole genome shotgun (WGS) entry which is preliminary data.</text>
</comment>
<protein>
    <submittedName>
        <fullName evidence="1">Uncharacterized protein</fullName>
    </submittedName>
</protein>
<keyword evidence="2" id="KW-1185">Reference proteome</keyword>
<gene>
    <name evidence="1" type="ORF">CLV94_0311</name>
</gene>
<dbReference type="AlphaFoldDB" id="A0A495MH28"/>
<dbReference type="Proteomes" id="UP000277579">
    <property type="component" value="Unassembled WGS sequence"/>
</dbReference>
<organism evidence="1 2">
    <name type="scientific">Flavobacterium endophyticum</name>
    <dbReference type="NCBI Taxonomy" id="1540163"/>
    <lineage>
        <taxon>Bacteria</taxon>
        <taxon>Pseudomonadati</taxon>
        <taxon>Bacteroidota</taxon>
        <taxon>Flavobacteriia</taxon>
        <taxon>Flavobacteriales</taxon>
        <taxon>Flavobacteriaceae</taxon>
        <taxon>Flavobacterium</taxon>
    </lineage>
</organism>
<dbReference type="OrthoDB" id="1452383at2"/>
<sequence>MKNTAFFKGLLYAGIVLLFLNCDDEKPVTAHAHQTKNMAISFSQFKKETDIVDFQTVFRVKASHFGENARTAGLTQGFVIDTTSIEKRSDSNPTYSFFVYPVNDKMAGEHEIFNLVYHKENGKWETSLFSAEIKVVEGSNTLYENIKQVYSSRSTNVVCWGTEYKFHCTRTGPCAGGSCDLCNLCVSSSAIPVPCGTTEPEDPGTGTGGEPRFGINPGGGGIPVKAFMTALGLDLVQQGWLDANPFFKARLIEGYIDVPSISAIVDIRDEFKAKLGFLMTNYEMCQSVVEYVIQQQYRQEAQQFGWELINLAMEDSFAFAFDDTVAENAVPINSVGQLGTSLNELKFTYVAIDQLPNQRNTFIGSYKFRINTITGLKMNIKFSVSPQYHHTVTSVATEQYGVSLGEWEQSHYEAEVLPNGNIRVEVVGSMKYDYSIDGWITKGLKIFKGIRMILILNPADATVVSSSWNYN</sequence>
<proteinExistence type="predicted"/>
<name>A0A495MH28_9FLAO</name>
<evidence type="ECO:0000313" key="1">
    <source>
        <dbReference type="EMBL" id="RKS25281.1"/>
    </source>
</evidence>
<accession>A0A495MH28</accession>
<dbReference type="RefSeq" id="WP_121374700.1">
    <property type="nucleotide sequence ID" value="NZ_RBLC01000001.1"/>
</dbReference>